<reference evidence="2" key="2">
    <citation type="submission" date="2018-05" db="EMBL/GenBank/DDBJ databases">
        <title>OmerRS3 (Oryza meridionalis Reference Sequence Version 3).</title>
        <authorList>
            <person name="Zhang J."/>
            <person name="Kudrna D."/>
            <person name="Lee S."/>
            <person name="Talag J."/>
            <person name="Welchert J."/>
            <person name="Wing R.A."/>
        </authorList>
    </citation>
    <scope>NUCLEOTIDE SEQUENCE [LARGE SCALE GENOMIC DNA]</scope>
    <source>
        <strain evidence="2">cv. OR44</strain>
    </source>
</reference>
<dbReference type="EnsemblPlants" id="OMERI01G40520.1">
    <property type="protein sequence ID" value="OMERI01G40520.1"/>
    <property type="gene ID" value="OMERI01G40520"/>
</dbReference>
<feature type="region of interest" description="Disordered" evidence="1">
    <location>
        <begin position="62"/>
        <end position="83"/>
    </location>
</feature>
<accession>A0A0E0CCV3</accession>
<evidence type="ECO:0008006" key="4">
    <source>
        <dbReference type="Google" id="ProtNLM"/>
    </source>
</evidence>
<feature type="region of interest" description="Disordered" evidence="1">
    <location>
        <begin position="101"/>
        <end position="122"/>
    </location>
</feature>
<dbReference type="HOGENOM" id="CLU_2030421_0_0_1"/>
<keyword evidence="3" id="KW-1185">Reference proteome</keyword>
<evidence type="ECO:0000313" key="2">
    <source>
        <dbReference type="EnsemblPlants" id="OMERI01G40520.1"/>
    </source>
</evidence>
<evidence type="ECO:0000256" key="1">
    <source>
        <dbReference type="SAM" id="MobiDB-lite"/>
    </source>
</evidence>
<protein>
    <recommendedName>
        <fullName evidence="4">DUF834 domain-containing protein</fullName>
    </recommendedName>
</protein>
<feature type="compositionally biased region" description="Basic and acidic residues" evidence="1">
    <location>
        <begin position="110"/>
        <end position="122"/>
    </location>
</feature>
<evidence type="ECO:0000313" key="3">
    <source>
        <dbReference type="Proteomes" id="UP000008021"/>
    </source>
</evidence>
<proteinExistence type="predicted"/>
<feature type="compositionally biased region" description="Basic and acidic residues" evidence="1">
    <location>
        <begin position="62"/>
        <end position="79"/>
    </location>
</feature>
<reference evidence="2" key="1">
    <citation type="submission" date="2015-04" db="UniProtKB">
        <authorList>
            <consortium name="EnsemblPlants"/>
        </authorList>
    </citation>
    <scope>IDENTIFICATION</scope>
</reference>
<dbReference type="Gramene" id="OMERI01G40520.1">
    <property type="protein sequence ID" value="OMERI01G40520.1"/>
    <property type="gene ID" value="OMERI01G40520"/>
</dbReference>
<name>A0A0E0CCV3_9ORYZ</name>
<dbReference type="AlphaFoldDB" id="A0A0E0CCV3"/>
<dbReference type="Proteomes" id="UP000008021">
    <property type="component" value="Chromosome 1"/>
</dbReference>
<sequence length="122" mass="13462">MAVRGIESLAGWKCYSDNREWRRSGRGNSEAPTAVRIEAWGVGSSTSTLGLGFAGLYNQRFDVGDSKPRTEPREDRGEAEWGSGAPVARRLRRRRRVVFPSDAHPGRVVSGREEEGCGRNGE</sequence>
<organism evidence="2">
    <name type="scientific">Oryza meridionalis</name>
    <dbReference type="NCBI Taxonomy" id="40149"/>
    <lineage>
        <taxon>Eukaryota</taxon>
        <taxon>Viridiplantae</taxon>
        <taxon>Streptophyta</taxon>
        <taxon>Embryophyta</taxon>
        <taxon>Tracheophyta</taxon>
        <taxon>Spermatophyta</taxon>
        <taxon>Magnoliopsida</taxon>
        <taxon>Liliopsida</taxon>
        <taxon>Poales</taxon>
        <taxon>Poaceae</taxon>
        <taxon>BOP clade</taxon>
        <taxon>Oryzoideae</taxon>
        <taxon>Oryzeae</taxon>
        <taxon>Oryzinae</taxon>
        <taxon>Oryza</taxon>
    </lineage>
</organism>